<evidence type="ECO:0000313" key="1">
    <source>
        <dbReference type="EMBL" id="DAF65068.1"/>
    </source>
</evidence>
<name>A0A8S5TPL2_9CAUD</name>
<dbReference type="EMBL" id="BK032872">
    <property type="protein sequence ID" value="DAF65068.1"/>
    <property type="molecule type" value="Genomic_DNA"/>
</dbReference>
<organism evidence="1">
    <name type="scientific">Podoviridae sp. ct2iq11</name>
    <dbReference type="NCBI Taxonomy" id="2827720"/>
    <lineage>
        <taxon>Viruses</taxon>
        <taxon>Duplodnaviria</taxon>
        <taxon>Heunggongvirae</taxon>
        <taxon>Uroviricota</taxon>
        <taxon>Caudoviricetes</taxon>
    </lineage>
</organism>
<protein>
    <submittedName>
        <fullName evidence="1">Lower baseplate protein N-terminal domain</fullName>
    </submittedName>
</protein>
<sequence>MKNLIDTMNLLVKYIINIDSKTVHLDGAEDVTGDKAFTGGVTVGGYVPECVVGKGNGYIRYSSELQICWGWATLNGAITPTNKLVTFPVAFKNKPRVITTANANVGNVFIAVG</sequence>
<proteinExistence type="predicted"/>
<dbReference type="Gene3D" id="2.60.40.3940">
    <property type="match status" value="1"/>
</dbReference>
<accession>A0A8S5TPL2</accession>
<reference evidence="1" key="1">
    <citation type="journal article" date="2021" name="Proc. Natl. Acad. Sci. U.S.A.">
        <title>A Catalog of Tens of Thousands of Viruses from Human Metagenomes Reveals Hidden Associations with Chronic Diseases.</title>
        <authorList>
            <person name="Tisza M.J."/>
            <person name="Buck C.B."/>
        </authorList>
    </citation>
    <scope>NUCLEOTIDE SEQUENCE</scope>
    <source>
        <strain evidence="1">Ct2iq11</strain>
    </source>
</reference>
<dbReference type="Gene3D" id="6.10.140.2190">
    <property type="match status" value="1"/>
</dbReference>